<protein>
    <submittedName>
        <fullName evidence="2">Activin_recp domain-containing protein</fullName>
    </submittedName>
</protein>
<keyword evidence="1" id="KW-1185">Reference proteome</keyword>
<organism evidence="1 2">
    <name type="scientific">Heligmosomoides polygyrus</name>
    <name type="common">Parasitic roundworm</name>
    <dbReference type="NCBI Taxonomy" id="6339"/>
    <lineage>
        <taxon>Eukaryota</taxon>
        <taxon>Metazoa</taxon>
        <taxon>Ecdysozoa</taxon>
        <taxon>Nematoda</taxon>
        <taxon>Chromadorea</taxon>
        <taxon>Rhabditida</taxon>
        <taxon>Rhabditina</taxon>
        <taxon>Rhabditomorpha</taxon>
        <taxon>Strongyloidea</taxon>
        <taxon>Heligmosomidae</taxon>
        <taxon>Heligmosomoides</taxon>
    </lineage>
</organism>
<dbReference type="AlphaFoldDB" id="A0A183G6K2"/>
<name>A0A183G6K2_HELPZ</name>
<sequence>LDSHHKCTSQSYCVLVKSRAGLVQRSCDGNSMAHISLCALSPSRRRLTSGSEFVFGSSGAPTHRRHQQMEMNCFNGGELGEVCCCSTDFCNTSTSSTRWLAVLSSLMLLFG</sequence>
<dbReference type="Proteomes" id="UP000050761">
    <property type="component" value="Unassembled WGS sequence"/>
</dbReference>
<proteinExistence type="predicted"/>
<evidence type="ECO:0000313" key="1">
    <source>
        <dbReference type="Proteomes" id="UP000050761"/>
    </source>
</evidence>
<dbReference type="WBParaSite" id="HPBE_0001733701-mRNA-1">
    <property type="protein sequence ID" value="HPBE_0001733701-mRNA-1"/>
    <property type="gene ID" value="HPBE_0001733701"/>
</dbReference>
<evidence type="ECO:0000313" key="2">
    <source>
        <dbReference type="WBParaSite" id="HPBE_0001733701-mRNA-1"/>
    </source>
</evidence>
<accession>A0A183G6K2</accession>
<reference evidence="2" key="1">
    <citation type="submission" date="2019-09" db="UniProtKB">
        <authorList>
            <consortium name="WormBaseParasite"/>
        </authorList>
    </citation>
    <scope>IDENTIFICATION</scope>
</reference>